<evidence type="ECO:0000313" key="3">
    <source>
        <dbReference type="Proteomes" id="UP000178520"/>
    </source>
</evidence>
<evidence type="ECO:0000313" key="2">
    <source>
        <dbReference type="EMBL" id="OGM98166.1"/>
    </source>
</evidence>
<reference evidence="2 3" key="1">
    <citation type="journal article" date="2016" name="Nat. Commun.">
        <title>Thousands of microbial genomes shed light on interconnected biogeochemical processes in an aquifer system.</title>
        <authorList>
            <person name="Anantharaman K."/>
            <person name="Brown C.T."/>
            <person name="Hug L.A."/>
            <person name="Sharon I."/>
            <person name="Castelle C.J."/>
            <person name="Probst A.J."/>
            <person name="Thomas B.C."/>
            <person name="Singh A."/>
            <person name="Wilkins M.J."/>
            <person name="Karaoz U."/>
            <person name="Brodie E.L."/>
            <person name="Williams K.H."/>
            <person name="Hubbard S.S."/>
            <person name="Banfield J.F."/>
        </authorList>
    </citation>
    <scope>NUCLEOTIDE SEQUENCE [LARGE SCALE GENOMIC DNA]</scope>
</reference>
<dbReference type="InterPro" id="IPR011051">
    <property type="entry name" value="RmlC_Cupin_sf"/>
</dbReference>
<dbReference type="Pfam" id="PF14667">
    <property type="entry name" value="Polysacc_synt_C"/>
    <property type="match status" value="1"/>
</dbReference>
<feature type="domain" description="Capsular polysaccharide assembling protein CapF C-terminal" evidence="1">
    <location>
        <begin position="43"/>
        <end position="133"/>
    </location>
</feature>
<dbReference type="STRING" id="1802660.A2735_00460"/>
<comment type="caution">
    <text evidence="2">The sequence shown here is derived from an EMBL/GenBank/DDBJ whole genome shotgun (WGS) entry which is preliminary data.</text>
</comment>
<dbReference type="Proteomes" id="UP000178520">
    <property type="component" value="Unassembled WGS sequence"/>
</dbReference>
<sequence length="167" mass="19527">MKKIKKSLVKIKPCKKVNTFDVKTKKSNGWLLEVISDRDGFTKHLRGQVYLAVADPGEFKGFHLHADADYFVTCLKGTIKHVVYKTIKEKEEIKMGDDNFKTVFLPKGYPHAFDNIGKEPAYIMVYRYPAWSPDIKEQFDIPKNQIENPESWKKIRAFIKDFNKRKL</sequence>
<dbReference type="Gene3D" id="2.60.120.10">
    <property type="entry name" value="Jelly Rolls"/>
    <property type="match status" value="1"/>
</dbReference>
<gene>
    <name evidence="2" type="ORF">A2735_00460</name>
</gene>
<dbReference type="CDD" id="cd02208">
    <property type="entry name" value="cupin_RmlC-like"/>
    <property type="match status" value="1"/>
</dbReference>
<protein>
    <recommendedName>
        <fullName evidence="1">Capsular polysaccharide assembling protein CapF C-terminal domain-containing protein</fullName>
    </recommendedName>
</protein>
<proteinExistence type="predicted"/>
<dbReference type="InterPro" id="IPR014710">
    <property type="entry name" value="RmlC-like_jellyroll"/>
</dbReference>
<evidence type="ECO:0000259" key="1">
    <source>
        <dbReference type="Pfam" id="PF14667"/>
    </source>
</evidence>
<dbReference type="AlphaFoldDB" id="A0A1F8EBD2"/>
<dbReference type="SUPFAM" id="SSF51182">
    <property type="entry name" value="RmlC-like cupins"/>
    <property type="match status" value="1"/>
</dbReference>
<organism evidence="2 3">
    <name type="scientific">Candidatus Yanofskybacteria bacterium RIFCSPHIGHO2_01_FULL_41_21</name>
    <dbReference type="NCBI Taxonomy" id="1802660"/>
    <lineage>
        <taxon>Bacteria</taxon>
        <taxon>Candidatus Yanofskyibacteriota</taxon>
    </lineage>
</organism>
<dbReference type="InterPro" id="IPR029303">
    <property type="entry name" value="CapF_C"/>
</dbReference>
<name>A0A1F8EBD2_9BACT</name>
<dbReference type="EMBL" id="MGJA01000003">
    <property type="protein sequence ID" value="OGM98166.1"/>
    <property type="molecule type" value="Genomic_DNA"/>
</dbReference>
<accession>A0A1F8EBD2</accession>